<comment type="caution">
    <text evidence="2">The sequence shown here is derived from an EMBL/GenBank/DDBJ whole genome shotgun (WGS) entry which is preliminary data.</text>
</comment>
<dbReference type="PANTHER" id="PTHR43591:SF24">
    <property type="entry name" value="2-METHOXY-6-POLYPRENYL-1,4-BENZOQUINOL METHYLASE, MITOCHONDRIAL"/>
    <property type="match status" value="1"/>
</dbReference>
<proteinExistence type="predicted"/>
<dbReference type="Gene3D" id="3.40.50.150">
    <property type="entry name" value="Vaccinia Virus protein VP39"/>
    <property type="match status" value="1"/>
</dbReference>
<sequence length="220" mass="24949">MQRILEPEVMDSWEEAAEYDAMDFTEINAAFAHRAIELIESPTATILDAGTGTARIPILIAQQRSQWQIIGIDMAESMLQIGRNNVENAGLQQQISLELVDAKHLPYQDSKFDMVISNSLIHHLPNPLPFLQELQRVLKPNGAILLRDLIHPPSEEIINSLVQSIGEEYNEHQKKLFRDSLHAAFTLDEVNNLVQQAGVSNVTVYQSSDRHWTAERFWNA</sequence>
<evidence type="ECO:0000313" key="3">
    <source>
        <dbReference type="Proteomes" id="UP001442494"/>
    </source>
</evidence>
<dbReference type="CDD" id="cd02440">
    <property type="entry name" value="AdoMet_MTases"/>
    <property type="match status" value="1"/>
</dbReference>
<keyword evidence="3" id="KW-1185">Reference proteome</keyword>
<dbReference type="GO" id="GO:0008168">
    <property type="term" value="F:methyltransferase activity"/>
    <property type="evidence" value="ECO:0007669"/>
    <property type="project" value="UniProtKB-KW"/>
</dbReference>
<reference evidence="2 3" key="1">
    <citation type="submission" date="2022-04" db="EMBL/GenBank/DDBJ databases">
        <title>Positive selection, recombination, and allopatry shape intraspecific diversity of widespread and dominant cyanobacteria.</title>
        <authorList>
            <person name="Wei J."/>
            <person name="Shu W."/>
            <person name="Hu C."/>
        </authorList>
    </citation>
    <scope>NUCLEOTIDE SEQUENCE [LARGE SCALE GENOMIC DNA]</scope>
    <source>
        <strain evidence="2 3">GB2-A5</strain>
    </source>
</reference>
<organism evidence="2 3">
    <name type="scientific">Funiculus sociatus GB2-A5</name>
    <dbReference type="NCBI Taxonomy" id="2933946"/>
    <lineage>
        <taxon>Bacteria</taxon>
        <taxon>Bacillati</taxon>
        <taxon>Cyanobacteriota</taxon>
        <taxon>Cyanophyceae</taxon>
        <taxon>Coleofasciculales</taxon>
        <taxon>Coleofasciculaceae</taxon>
        <taxon>Funiculus</taxon>
    </lineage>
</organism>
<dbReference type="RefSeq" id="WP_190420979.1">
    <property type="nucleotide sequence ID" value="NZ_JAMPKK010000012.1"/>
</dbReference>
<feature type="domain" description="Methyltransferase" evidence="1">
    <location>
        <begin position="43"/>
        <end position="153"/>
    </location>
</feature>
<dbReference type="Proteomes" id="UP001442494">
    <property type="component" value="Unassembled WGS sequence"/>
</dbReference>
<name>A0ABV0JLJ2_9CYAN</name>
<gene>
    <name evidence="2" type="ORF">NDI37_07460</name>
</gene>
<dbReference type="PANTHER" id="PTHR43591">
    <property type="entry name" value="METHYLTRANSFERASE"/>
    <property type="match status" value="1"/>
</dbReference>
<evidence type="ECO:0000259" key="1">
    <source>
        <dbReference type="Pfam" id="PF13847"/>
    </source>
</evidence>
<accession>A0ABV0JLJ2</accession>
<keyword evidence="2" id="KW-0808">Transferase</keyword>
<dbReference type="GO" id="GO:0032259">
    <property type="term" value="P:methylation"/>
    <property type="evidence" value="ECO:0007669"/>
    <property type="project" value="UniProtKB-KW"/>
</dbReference>
<dbReference type="Pfam" id="PF13847">
    <property type="entry name" value="Methyltransf_31"/>
    <property type="match status" value="1"/>
</dbReference>
<protein>
    <submittedName>
        <fullName evidence="2">Class I SAM-dependent methyltransferase</fullName>
    </submittedName>
</protein>
<dbReference type="SUPFAM" id="SSF53335">
    <property type="entry name" value="S-adenosyl-L-methionine-dependent methyltransferases"/>
    <property type="match status" value="1"/>
</dbReference>
<keyword evidence="2" id="KW-0489">Methyltransferase</keyword>
<dbReference type="InterPro" id="IPR029063">
    <property type="entry name" value="SAM-dependent_MTases_sf"/>
</dbReference>
<dbReference type="EMBL" id="JAMPKK010000012">
    <property type="protein sequence ID" value="MEP0864304.1"/>
    <property type="molecule type" value="Genomic_DNA"/>
</dbReference>
<evidence type="ECO:0000313" key="2">
    <source>
        <dbReference type="EMBL" id="MEP0864304.1"/>
    </source>
</evidence>
<dbReference type="InterPro" id="IPR025714">
    <property type="entry name" value="Methyltranfer_dom"/>
</dbReference>